<dbReference type="InterPro" id="IPR013563">
    <property type="entry name" value="Oligopep_ABC_C"/>
</dbReference>
<keyword evidence="6 9" id="KW-0067">ATP-binding</keyword>
<proteinExistence type="inferred from homology"/>
<evidence type="ECO:0000259" key="8">
    <source>
        <dbReference type="Pfam" id="PF08352"/>
    </source>
</evidence>
<dbReference type="InterPro" id="IPR050388">
    <property type="entry name" value="ABC_Ni/Peptide_Import"/>
</dbReference>
<evidence type="ECO:0000256" key="7">
    <source>
        <dbReference type="ARBA" id="ARBA00023136"/>
    </source>
</evidence>
<keyword evidence="5" id="KW-0547">Nucleotide-binding</keyword>
<reference evidence="10" key="1">
    <citation type="submission" date="2023-07" db="EMBL/GenBank/DDBJ databases">
        <title>30 novel species of actinomycetes from the DSMZ collection.</title>
        <authorList>
            <person name="Nouioui I."/>
        </authorList>
    </citation>
    <scope>NUCLEOTIDE SEQUENCE [LARGE SCALE GENOMIC DNA]</scope>
    <source>
        <strain evidence="10">DSM 42041</strain>
    </source>
</reference>
<dbReference type="PANTHER" id="PTHR43297">
    <property type="entry name" value="OLIGOPEPTIDE TRANSPORT ATP-BINDING PROTEIN APPD"/>
    <property type="match status" value="1"/>
</dbReference>
<evidence type="ECO:0000313" key="10">
    <source>
        <dbReference type="Proteomes" id="UP001183414"/>
    </source>
</evidence>
<evidence type="ECO:0000313" key="9">
    <source>
        <dbReference type="EMBL" id="MDT0382768.1"/>
    </source>
</evidence>
<evidence type="ECO:0000256" key="6">
    <source>
        <dbReference type="ARBA" id="ARBA00022840"/>
    </source>
</evidence>
<dbReference type="InterPro" id="IPR027417">
    <property type="entry name" value="P-loop_NTPase"/>
</dbReference>
<accession>A0ABU2P0L5</accession>
<organism evidence="9 10">
    <name type="scientific">Streptomyces hazeniae</name>
    <dbReference type="NCBI Taxonomy" id="3075538"/>
    <lineage>
        <taxon>Bacteria</taxon>
        <taxon>Bacillati</taxon>
        <taxon>Actinomycetota</taxon>
        <taxon>Actinomycetes</taxon>
        <taxon>Kitasatosporales</taxon>
        <taxon>Streptomycetaceae</taxon>
        <taxon>Streptomyces</taxon>
    </lineage>
</organism>
<evidence type="ECO:0000256" key="1">
    <source>
        <dbReference type="ARBA" id="ARBA00004370"/>
    </source>
</evidence>
<feature type="non-terminal residue" evidence="9">
    <location>
        <position position="161"/>
    </location>
</feature>
<comment type="caution">
    <text evidence="9">The sequence shown here is derived from an EMBL/GenBank/DDBJ whole genome shotgun (WGS) entry which is preliminary data.</text>
</comment>
<name>A0ABU2P0L5_9ACTN</name>
<evidence type="ECO:0000256" key="3">
    <source>
        <dbReference type="ARBA" id="ARBA00022448"/>
    </source>
</evidence>
<keyword evidence="10" id="KW-1185">Reference proteome</keyword>
<dbReference type="Gene3D" id="3.40.50.300">
    <property type="entry name" value="P-loop containing nucleotide triphosphate hydrolases"/>
    <property type="match status" value="1"/>
</dbReference>
<keyword evidence="4" id="KW-1003">Cell membrane</keyword>
<feature type="domain" description="Oligopeptide/dipeptide ABC transporter C-terminal" evidence="8">
    <location>
        <begin position="73"/>
        <end position="137"/>
    </location>
</feature>
<comment type="similarity">
    <text evidence="2">Belongs to the ABC transporter superfamily.</text>
</comment>
<sequence>VEHRDAVAGDPELVIADEPTTALDVTVQAQVLRLLQRLRDEIGCSIVLITHDLGVAAQISDRIAVLYAGRIAEIGPAAEVLDSPAHPYTKGLLGSRLTLDTARDRKLAALPGAVPSPASPLPGCAFEPRCAAAVGDCATSLPEPVVVAPQRVSACIRPIPD</sequence>
<dbReference type="EMBL" id="JAVREQ010000119">
    <property type="protein sequence ID" value="MDT0382768.1"/>
    <property type="molecule type" value="Genomic_DNA"/>
</dbReference>
<evidence type="ECO:0000256" key="5">
    <source>
        <dbReference type="ARBA" id="ARBA00022741"/>
    </source>
</evidence>
<gene>
    <name evidence="9" type="ORF">RM572_28890</name>
</gene>
<dbReference type="SUPFAM" id="SSF52540">
    <property type="entry name" value="P-loop containing nucleoside triphosphate hydrolases"/>
    <property type="match status" value="1"/>
</dbReference>
<protein>
    <submittedName>
        <fullName evidence="9">Methionine ABC transporter ATP-binding protein</fullName>
    </submittedName>
</protein>
<feature type="non-terminal residue" evidence="9">
    <location>
        <position position="1"/>
    </location>
</feature>
<dbReference type="RefSeq" id="WP_394813729.1">
    <property type="nucleotide sequence ID" value="NZ_JAVREQ010000119.1"/>
</dbReference>
<evidence type="ECO:0000256" key="2">
    <source>
        <dbReference type="ARBA" id="ARBA00005417"/>
    </source>
</evidence>
<comment type="subcellular location">
    <subcellularLocation>
        <location evidence="1">Membrane</location>
    </subcellularLocation>
</comment>
<keyword evidence="7" id="KW-0472">Membrane</keyword>
<keyword evidence="3" id="KW-0813">Transport</keyword>
<evidence type="ECO:0000256" key="4">
    <source>
        <dbReference type="ARBA" id="ARBA00022475"/>
    </source>
</evidence>
<dbReference type="NCBIfam" id="TIGR01727">
    <property type="entry name" value="oligo_HPY"/>
    <property type="match status" value="1"/>
</dbReference>
<dbReference type="Proteomes" id="UP001183414">
    <property type="component" value="Unassembled WGS sequence"/>
</dbReference>
<dbReference type="Pfam" id="PF08352">
    <property type="entry name" value="oligo_HPY"/>
    <property type="match status" value="1"/>
</dbReference>
<dbReference type="PANTHER" id="PTHR43297:SF2">
    <property type="entry name" value="DIPEPTIDE TRANSPORT ATP-BINDING PROTEIN DPPD"/>
    <property type="match status" value="1"/>
</dbReference>
<dbReference type="GO" id="GO:0005524">
    <property type="term" value="F:ATP binding"/>
    <property type="evidence" value="ECO:0007669"/>
    <property type="project" value="UniProtKB-KW"/>
</dbReference>